<organism evidence="8 9">
    <name type="scientific">Dactylonectria estremocensis</name>
    <dbReference type="NCBI Taxonomy" id="1079267"/>
    <lineage>
        <taxon>Eukaryota</taxon>
        <taxon>Fungi</taxon>
        <taxon>Dikarya</taxon>
        <taxon>Ascomycota</taxon>
        <taxon>Pezizomycotina</taxon>
        <taxon>Sordariomycetes</taxon>
        <taxon>Hypocreomycetidae</taxon>
        <taxon>Hypocreales</taxon>
        <taxon>Nectriaceae</taxon>
        <taxon>Dactylonectria</taxon>
    </lineage>
</organism>
<sequence>MENPTLLTLWLFSCLALIIMGTRLVLRKMARQPFNLGDYLTMAACLCCMVRLSLIHVVLIWGTNNIPADVRKTHVFSPDEIYRRTIASKFAITNRCFYNSFLWIQKFVLLDVYRRLLLGLRYERHIMILFLTVLSVTWVAVIVIIFSECHPFHLYWQVVPDPGSCAKAQLELFVVACLNIITDVMLLAFPFLLFTSLQTTWKLKVRLYALFTLGAFIIVITIIRLPINRNNKDSQANRSMWASTELFVATLVVNAPTIYGLWNKKRQDTLHSHSHGTGAASHIREGGTVPHTANHAQAFALASMKHKRDSFGGIMRTSEVILSEYVEHKEYVGGHVRQMDDAEIASSSSQRGILRD</sequence>
<protein>
    <recommendedName>
        <fullName evidence="7">Rhodopsin domain-containing protein</fullName>
    </recommendedName>
</protein>
<keyword evidence="2 6" id="KW-0812">Transmembrane</keyword>
<dbReference type="EMBL" id="JAGMUU010000011">
    <property type="protein sequence ID" value="KAH7142934.1"/>
    <property type="molecule type" value="Genomic_DNA"/>
</dbReference>
<feature type="domain" description="Rhodopsin" evidence="7">
    <location>
        <begin position="23"/>
        <end position="262"/>
    </location>
</feature>
<proteinExistence type="inferred from homology"/>
<dbReference type="PANTHER" id="PTHR33048:SF166">
    <property type="entry name" value="PTH11-LIKE INTEGRAL MEMBRANE PROTEIN"/>
    <property type="match status" value="1"/>
</dbReference>
<evidence type="ECO:0000256" key="4">
    <source>
        <dbReference type="ARBA" id="ARBA00023136"/>
    </source>
</evidence>
<dbReference type="OrthoDB" id="3903189at2759"/>
<feature type="transmembrane region" description="Helical" evidence="6">
    <location>
        <begin position="38"/>
        <end position="61"/>
    </location>
</feature>
<name>A0A9P9J5E0_9HYPO</name>
<dbReference type="Pfam" id="PF20684">
    <property type="entry name" value="Fung_rhodopsin"/>
    <property type="match status" value="1"/>
</dbReference>
<keyword evidence="4 6" id="KW-0472">Membrane</keyword>
<keyword evidence="9" id="KW-1185">Reference proteome</keyword>
<keyword evidence="3 6" id="KW-1133">Transmembrane helix</keyword>
<evidence type="ECO:0000313" key="9">
    <source>
        <dbReference type="Proteomes" id="UP000717696"/>
    </source>
</evidence>
<dbReference type="InterPro" id="IPR052337">
    <property type="entry name" value="SAT4-like"/>
</dbReference>
<evidence type="ECO:0000313" key="8">
    <source>
        <dbReference type="EMBL" id="KAH7142934.1"/>
    </source>
</evidence>
<dbReference type="InterPro" id="IPR049326">
    <property type="entry name" value="Rhodopsin_dom_fungi"/>
</dbReference>
<dbReference type="GO" id="GO:0016020">
    <property type="term" value="C:membrane"/>
    <property type="evidence" value="ECO:0007669"/>
    <property type="project" value="UniProtKB-SubCell"/>
</dbReference>
<evidence type="ECO:0000256" key="3">
    <source>
        <dbReference type="ARBA" id="ARBA00022989"/>
    </source>
</evidence>
<evidence type="ECO:0000256" key="5">
    <source>
        <dbReference type="ARBA" id="ARBA00038359"/>
    </source>
</evidence>
<evidence type="ECO:0000256" key="2">
    <source>
        <dbReference type="ARBA" id="ARBA00022692"/>
    </source>
</evidence>
<feature type="transmembrane region" description="Helical" evidence="6">
    <location>
        <begin position="6"/>
        <end position="26"/>
    </location>
</feature>
<dbReference type="Proteomes" id="UP000717696">
    <property type="component" value="Unassembled WGS sequence"/>
</dbReference>
<accession>A0A9P9J5E0</accession>
<feature type="transmembrane region" description="Helical" evidence="6">
    <location>
        <begin position="207"/>
        <end position="227"/>
    </location>
</feature>
<dbReference type="AlphaFoldDB" id="A0A9P9J5E0"/>
<comment type="subcellular location">
    <subcellularLocation>
        <location evidence="1">Membrane</location>
        <topology evidence="1">Multi-pass membrane protein</topology>
    </subcellularLocation>
</comment>
<dbReference type="PANTHER" id="PTHR33048">
    <property type="entry name" value="PTH11-LIKE INTEGRAL MEMBRANE PROTEIN (AFU_ORTHOLOGUE AFUA_5G11245)"/>
    <property type="match status" value="1"/>
</dbReference>
<comment type="caution">
    <text evidence="8">The sequence shown here is derived from an EMBL/GenBank/DDBJ whole genome shotgun (WGS) entry which is preliminary data.</text>
</comment>
<reference evidence="8" key="1">
    <citation type="journal article" date="2021" name="Nat. Commun.">
        <title>Genetic determinants of endophytism in the Arabidopsis root mycobiome.</title>
        <authorList>
            <person name="Mesny F."/>
            <person name="Miyauchi S."/>
            <person name="Thiergart T."/>
            <person name="Pickel B."/>
            <person name="Atanasova L."/>
            <person name="Karlsson M."/>
            <person name="Huettel B."/>
            <person name="Barry K.W."/>
            <person name="Haridas S."/>
            <person name="Chen C."/>
            <person name="Bauer D."/>
            <person name="Andreopoulos W."/>
            <person name="Pangilinan J."/>
            <person name="LaButti K."/>
            <person name="Riley R."/>
            <person name="Lipzen A."/>
            <person name="Clum A."/>
            <person name="Drula E."/>
            <person name="Henrissat B."/>
            <person name="Kohler A."/>
            <person name="Grigoriev I.V."/>
            <person name="Martin F.M."/>
            <person name="Hacquard S."/>
        </authorList>
    </citation>
    <scope>NUCLEOTIDE SEQUENCE</scope>
    <source>
        <strain evidence="8">MPI-CAGE-AT-0021</strain>
    </source>
</reference>
<feature type="transmembrane region" description="Helical" evidence="6">
    <location>
        <begin position="172"/>
        <end position="195"/>
    </location>
</feature>
<evidence type="ECO:0000256" key="6">
    <source>
        <dbReference type="SAM" id="Phobius"/>
    </source>
</evidence>
<comment type="similarity">
    <text evidence="5">Belongs to the SAT4 family.</text>
</comment>
<evidence type="ECO:0000256" key="1">
    <source>
        <dbReference type="ARBA" id="ARBA00004141"/>
    </source>
</evidence>
<feature type="transmembrane region" description="Helical" evidence="6">
    <location>
        <begin position="239"/>
        <end position="262"/>
    </location>
</feature>
<evidence type="ECO:0000259" key="7">
    <source>
        <dbReference type="Pfam" id="PF20684"/>
    </source>
</evidence>
<gene>
    <name evidence="8" type="ORF">B0J13DRAFT_444982</name>
</gene>
<feature type="transmembrane region" description="Helical" evidence="6">
    <location>
        <begin position="125"/>
        <end position="146"/>
    </location>
</feature>